<dbReference type="Proteomes" id="UP000680714">
    <property type="component" value="Unassembled WGS sequence"/>
</dbReference>
<accession>A0ABS5I779</accession>
<reference evidence="2 3" key="1">
    <citation type="submission" date="2021-04" db="EMBL/GenBank/DDBJ databases">
        <title>Magnetospirillum sulfuroxidans sp. nov., a facultative chemolithoautotrophic sulfur-oxidizing alphaproteobacterium isolated from freshwater sediment and proposals for Paramagetospirillum gen. nov., and Magnetospirillaceae fam. nov.</title>
        <authorList>
            <person name="Koziaeva V."/>
            <person name="Geelhoed J.S."/>
            <person name="Sorokin D.Y."/>
            <person name="Grouzdev D.S."/>
        </authorList>
    </citation>
    <scope>NUCLEOTIDE SEQUENCE [LARGE SCALE GENOMIC DNA]</scope>
    <source>
        <strain evidence="2 3">J10</strain>
    </source>
</reference>
<protein>
    <submittedName>
        <fullName evidence="2">Substrate-binding domain-containing protein</fullName>
    </submittedName>
</protein>
<evidence type="ECO:0000313" key="2">
    <source>
        <dbReference type="EMBL" id="MBR9970285.1"/>
    </source>
</evidence>
<sequence length="266" mass="28475">MRKVIVVFLLVVGWTCPLAAQNLRIGGTGAGLEISRVLAEEFARLHAGTTLWVPESLGTTGGIKALAAGRLDVAVTMRKLNPGEVEDGVSIAFCRTPWTFFAHGSRRDIRLSQADLPGLFQATLPPFAQGEVRPLLRPANETSVLYLQERFPELPPLIEAARQMRGAVLAATDQDAMDAVENGASLVGFGPLAAIVAERRKLRIVPFEGHDAGRMAADYPFWTTLYLAFGPNSTAQGRAFVDFVRSPAAVSLLHANGCRAADGAPS</sequence>
<proteinExistence type="predicted"/>
<dbReference type="SUPFAM" id="SSF53850">
    <property type="entry name" value="Periplasmic binding protein-like II"/>
    <property type="match status" value="1"/>
</dbReference>
<dbReference type="Gene3D" id="3.40.190.10">
    <property type="entry name" value="Periplasmic binding protein-like II"/>
    <property type="match status" value="2"/>
</dbReference>
<keyword evidence="3" id="KW-1185">Reference proteome</keyword>
<dbReference type="RefSeq" id="WP_211545790.1">
    <property type="nucleotide sequence ID" value="NZ_JAGTUF010000001.1"/>
</dbReference>
<evidence type="ECO:0000313" key="3">
    <source>
        <dbReference type="Proteomes" id="UP000680714"/>
    </source>
</evidence>
<feature type="domain" description="PBP" evidence="1">
    <location>
        <begin position="20"/>
        <end position="246"/>
    </location>
</feature>
<dbReference type="InterPro" id="IPR024370">
    <property type="entry name" value="PBP_domain"/>
</dbReference>
<evidence type="ECO:0000259" key="1">
    <source>
        <dbReference type="Pfam" id="PF12849"/>
    </source>
</evidence>
<dbReference type="EMBL" id="JAGTUF010000001">
    <property type="protein sequence ID" value="MBR9970285.1"/>
    <property type="molecule type" value="Genomic_DNA"/>
</dbReference>
<gene>
    <name evidence="2" type="ORF">KEC16_00990</name>
</gene>
<name>A0ABS5I779_9PROT</name>
<dbReference type="Pfam" id="PF12849">
    <property type="entry name" value="PBP_like_2"/>
    <property type="match status" value="1"/>
</dbReference>
<comment type="caution">
    <text evidence="2">The sequence shown here is derived from an EMBL/GenBank/DDBJ whole genome shotgun (WGS) entry which is preliminary data.</text>
</comment>
<organism evidence="2 3">
    <name type="scientific">Magnetospirillum sulfuroxidans</name>
    <dbReference type="NCBI Taxonomy" id="611300"/>
    <lineage>
        <taxon>Bacteria</taxon>
        <taxon>Pseudomonadati</taxon>
        <taxon>Pseudomonadota</taxon>
        <taxon>Alphaproteobacteria</taxon>
        <taxon>Rhodospirillales</taxon>
        <taxon>Rhodospirillaceae</taxon>
        <taxon>Magnetospirillum</taxon>
    </lineage>
</organism>